<organism evidence="1 2">
    <name type="scientific">Liparis tanakae</name>
    <name type="common">Tanaka's snailfish</name>
    <dbReference type="NCBI Taxonomy" id="230148"/>
    <lineage>
        <taxon>Eukaryota</taxon>
        <taxon>Metazoa</taxon>
        <taxon>Chordata</taxon>
        <taxon>Craniata</taxon>
        <taxon>Vertebrata</taxon>
        <taxon>Euteleostomi</taxon>
        <taxon>Actinopterygii</taxon>
        <taxon>Neopterygii</taxon>
        <taxon>Teleostei</taxon>
        <taxon>Neoteleostei</taxon>
        <taxon>Acanthomorphata</taxon>
        <taxon>Eupercaria</taxon>
        <taxon>Perciformes</taxon>
        <taxon>Cottioidei</taxon>
        <taxon>Cottales</taxon>
        <taxon>Liparidae</taxon>
        <taxon>Liparis</taxon>
    </lineage>
</organism>
<accession>A0A4Z2ET24</accession>
<evidence type="ECO:0000313" key="1">
    <source>
        <dbReference type="EMBL" id="TNN32077.1"/>
    </source>
</evidence>
<sequence length="124" mass="13846">MVPLRAKVKFFRPDPTQILSPEQLSIHTACVVCMVRKRVVPKVKVSVKSGSGKSASSNVSVGGCWFDLLRLAGIGCGRWVGVEGSWSGADLWYSVLFVRHIIMFNCQPYFSQERLNAVLESWAW</sequence>
<reference evidence="1 2" key="1">
    <citation type="submission" date="2019-03" db="EMBL/GenBank/DDBJ databases">
        <title>First draft genome of Liparis tanakae, snailfish: a comprehensive survey of snailfish specific genes.</title>
        <authorList>
            <person name="Kim W."/>
            <person name="Song I."/>
            <person name="Jeong J.-H."/>
            <person name="Kim D."/>
            <person name="Kim S."/>
            <person name="Ryu S."/>
            <person name="Song J.Y."/>
            <person name="Lee S.K."/>
        </authorList>
    </citation>
    <scope>NUCLEOTIDE SEQUENCE [LARGE SCALE GENOMIC DNA]</scope>
    <source>
        <tissue evidence="1">Muscle</tissue>
    </source>
</reference>
<dbReference type="Proteomes" id="UP000314294">
    <property type="component" value="Unassembled WGS sequence"/>
</dbReference>
<protein>
    <submittedName>
        <fullName evidence="1">Uncharacterized protein</fullName>
    </submittedName>
</protein>
<dbReference type="EMBL" id="SRLO01002941">
    <property type="protein sequence ID" value="TNN32077.1"/>
    <property type="molecule type" value="Genomic_DNA"/>
</dbReference>
<dbReference type="AlphaFoldDB" id="A0A4Z2ET24"/>
<name>A0A4Z2ET24_9TELE</name>
<evidence type="ECO:0000313" key="2">
    <source>
        <dbReference type="Proteomes" id="UP000314294"/>
    </source>
</evidence>
<comment type="caution">
    <text evidence="1">The sequence shown here is derived from an EMBL/GenBank/DDBJ whole genome shotgun (WGS) entry which is preliminary data.</text>
</comment>
<gene>
    <name evidence="1" type="ORF">EYF80_057762</name>
</gene>
<keyword evidence="2" id="KW-1185">Reference proteome</keyword>
<proteinExistence type="predicted"/>